<evidence type="ECO:0008006" key="4">
    <source>
        <dbReference type="Google" id="ProtNLM"/>
    </source>
</evidence>
<keyword evidence="1" id="KW-0472">Membrane</keyword>
<dbReference type="AlphaFoldDB" id="A0A2Z5N359"/>
<feature type="transmembrane region" description="Helical" evidence="1">
    <location>
        <begin position="67"/>
        <end position="86"/>
    </location>
</feature>
<feature type="transmembrane region" description="Helical" evidence="1">
    <location>
        <begin position="12"/>
        <end position="35"/>
    </location>
</feature>
<evidence type="ECO:0000313" key="3">
    <source>
        <dbReference type="Proteomes" id="UP000253104"/>
    </source>
</evidence>
<proteinExistence type="predicted"/>
<name>A0A2Z5N359_BURPY</name>
<dbReference type="Proteomes" id="UP000253104">
    <property type="component" value="Chromosome mHSR5_B"/>
</dbReference>
<organism evidence="2 3">
    <name type="scientific">Burkholderia pyrrocinia</name>
    <name type="common">Pseudomonas pyrrocinia</name>
    <dbReference type="NCBI Taxonomy" id="60550"/>
    <lineage>
        <taxon>Bacteria</taxon>
        <taxon>Pseudomonadati</taxon>
        <taxon>Pseudomonadota</taxon>
        <taxon>Betaproteobacteria</taxon>
        <taxon>Burkholderiales</taxon>
        <taxon>Burkholderiaceae</taxon>
        <taxon>Burkholderia</taxon>
        <taxon>Burkholderia cepacia complex</taxon>
    </lineage>
</organism>
<dbReference type="EMBL" id="CP024903">
    <property type="protein sequence ID" value="AXF23965.1"/>
    <property type="molecule type" value="Genomic_DNA"/>
</dbReference>
<gene>
    <name evidence="2" type="ORF">CUJ89_26785</name>
</gene>
<evidence type="ECO:0000313" key="2">
    <source>
        <dbReference type="EMBL" id="AXF23965.1"/>
    </source>
</evidence>
<sequence length="94" mass="9926">MMPVHPLWIPLQMAVGGVTGGVVGLAYFASLLANVRWYVRDAISVAIIVHLVRFGTLALVLFGLAHIGYVALLSGLAGIMLARRAMIRLPGGSS</sequence>
<dbReference type="Pfam" id="PF12966">
    <property type="entry name" value="AtpR"/>
    <property type="match status" value="1"/>
</dbReference>
<evidence type="ECO:0000256" key="1">
    <source>
        <dbReference type="SAM" id="Phobius"/>
    </source>
</evidence>
<keyword evidence="1" id="KW-0812">Transmembrane</keyword>
<dbReference type="RefSeq" id="WP_114180358.1">
    <property type="nucleotide sequence ID" value="NZ_CP024903.1"/>
</dbReference>
<reference evidence="2 3" key="1">
    <citation type="journal article" date="2018" name="ISME J.">
        <title>Involvement of Burkholderiaceae and sulfurous volatiles in disease-suppressive soils.</title>
        <authorList>
            <person name="Carrion V.J."/>
            <person name="Cordovez V."/>
            <person name="Tyc O."/>
            <person name="Etalo D.W."/>
            <person name="de Bruijn I."/>
            <person name="de Jager V.C."/>
            <person name="Medema M.H."/>
            <person name="Eberl L."/>
            <person name="Raaijmakers J.M."/>
        </authorList>
    </citation>
    <scope>NUCLEOTIDE SEQUENCE [LARGE SCALE GENOMIC DNA]</scope>
    <source>
        <strain evidence="3">mHSR5</strain>
    </source>
</reference>
<keyword evidence="1" id="KW-1133">Transmembrane helix</keyword>
<protein>
    <recommendedName>
        <fullName evidence="4">F1F0 ATPase subunit 2</fullName>
    </recommendedName>
</protein>
<accession>A0A2Z5N359</accession>
<dbReference type="InterPro" id="IPR017581">
    <property type="entry name" value="AtpR-like"/>
</dbReference>